<comment type="caution">
    <text evidence="2">The sequence shown here is derived from an EMBL/GenBank/DDBJ whole genome shotgun (WGS) entry which is preliminary data.</text>
</comment>
<proteinExistence type="predicted"/>
<protein>
    <recommendedName>
        <fullName evidence="4">HTH cro/C1-type domain-containing protein</fullName>
    </recommendedName>
</protein>
<dbReference type="RefSeq" id="WP_242318620.1">
    <property type="nucleotide sequence ID" value="NZ_JALCVD010000015.1"/>
</dbReference>
<dbReference type="Proteomes" id="UP001159200">
    <property type="component" value="Unassembled WGS sequence"/>
</dbReference>
<sequence length="102" mass="11909">MTRDEIINLYKEKMESNAMSLRDVAKKVDVSYSHLYKVLAKELPMTNKSKKKLEEGLDKLDINIEQTEHRINLAKQLLVSIVDEMSREDKAKMLDKIIKMVD</sequence>
<accession>A0ABT6J0E8</accession>
<dbReference type="EMBL" id="JAROYR010000007">
    <property type="protein sequence ID" value="MDH5157947.1"/>
    <property type="molecule type" value="Genomic_DNA"/>
</dbReference>
<dbReference type="InterPro" id="IPR010982">
    <property type="entry name" value="Lambda_DNA-bd_dom_sf"/>
</dbReference>
<feature type="coiled-coil region" evidence="1">
    <location>
        <begin position="50"/>
        <end position="77"/>
    </location>
</feature>
<reference evidence="2 3" key="1">
    <citation type="submission" date="2023-03" db="EMBL/GenBank/DDBJ databases">
        <title>Bacterial isolates from washroom surfaces on a university campus.</title>
        <authorList>
            <person name="Holman D.B."/>
            <person name="Gzyl K.E."/>
            <person name="Taheri A.E."/>
        </authorList>
    </citation>
    <scope>NUCLEOTIDE SEQUENCE [LARGE SCALE GENOMIC DNA]</scope>
    <source>
        <strain evidence="2 3">RD01</strain>
    </source>
</reference>
<organism evidence="2 3">
    <name type="scientific">Staphylococcus cohnii</name>
    <dbReference type="NCBI Taxonomy" id="29382"/>
    <lineage>
        <taxon>Bacteria</taxon>
        <taxon>Bacillati</taxon>
        <taxon>Bacillota</taxon>
        <taxon>Bacilli</taxon>
        <taxon>Bacillales</taxon>
        <taxon>Staphylococcaceae</taxon>
        <taxon>Staphylococcus</taxon>
        <taxon>Staphylococcus cohnii species complex</taxon>
    </lineage>
</organism>
<dbReference type="SUPFAM" id="SSF47413">
    <property type="entry name" value="lambda repressor-like DNA-binding domains"/>
    <property type="match status" value="1"/>
</dbReference>
<dbReference type="Gene3D" id="1.10.10.60">
    <property type="entry name" value="Homeodomain-like"/>
    <property type="match status" value="1"/>
</dbReference>
<gene>
    <name evidence="2" type="ORF">P5X59_06380</name>
</gene>
<name>A0ABT6J0E8_9STAP</name>
<evidence type="ECO:0000313" key="3">
    <source>
        <dbReference type="Proteomes" id="UP001159200"/>
    </source>
</evidence>
<keyword evidence="1" id="KW-0175">Coiled coil</keyword>
<evidence type="ECO:0008006" key="4">
    <source>
        <dbReference type="Google" id="ProtNLM"/>
    </source>
</evidence>
<keyword evidence="3" id="KW-1185">Reference proteome</keyword>
<evidence type="ECO:0000313" key="2">
    <source>
        <dbReference type="EMBL" id="MDH5157947.1"/>
    </source>
</evidence>
<evidence type="ECO:0000256" key="1">
    <source>
        <dbReference type="SAM" id="Coils"/>
    </source>
</evidence>